<dbReference type="InterPro" id="IPR029058">
    <property type="entry name" value="AB_hydrolase_fold"/>
</dbReference>
<dbReference type="AlphaFoldDB" id="A0AAW1Q3T4"/>
<dbReference type="Proteomes" id="UP001465755">
    <property type="component" value="Unassembled WGS sequence"/>
</dbReference>
<dbReference type="EMBL" id="JALJOQ010000001">
    <property type="protein sequence ID" value="KAK9814859.1"/>
    <property type="molecule type" value="Genomic_DNA"/>
</dbReference>
<dbReference type="PANTHER" id="PTHR46483">
    <property type="entry name" value="PHOSPHOLIPASE A1 PLIP2, CHLOROPLASTIC"/>
    <property type="match status" value="1"/>
</dbReference>
<proteinExistence type="predicted"/>
<keyword evidence="2" id="KW-1185">Reference proteome</keyword>
<organism evidence="1 2">
    <name type="scientific">Symbiochloris irregularis</name>
    <dbReference type="NCBI Taxonomy" id="706552"/>
    <lineage>
        <taxon>Eukaryota</taxon>
        <taxon>Viridiplantae</taxon>
        <taxon>Chlorophyta</taxon>
        <taxon>core chlorophytes</taxon>
        <taxon>Trebouxiophyceae</taxon>
        <taxon>Trebouxiales</taxon>
        <taxon>Trebouxiaceae</taxon>
        <taxon>Symbiochloris</taxon>
    </lineage>
</organism>
<evidence type="ECO:0000313" key="2">
    <source>
        <dbReference type="Proteomes" id="UP001465755"/>
    </source>
</evidence>
<dbReference type="InterPro" id="IPR043367">
    <property type="entry name" value="PLIP1/2/3"/>
</dbReference>
<gene>
    <name evidence="1" type="ORF">WJX73_000354</name>
</gene>
<sequence>MNQEKVRSPSSGGAKLHAEFFCCYGCYRELEPLLRIPALTASRADLAGPDSTELLVKTVERLQEEDRSLENSARDRPLADISQYLQQTSVAETRLARWLSMLCSQTYFMNKLTEKSLHRRVGLKLVTTSLQCCGSIPEPLQTPVQAIEQADCMAISASIAAQQQEDAVSFGEDSPAAMEAIMRLDAQDKDRQPERFQPKDQSPREIVGASLSAAFQAAADAAANVAGPMVSNWSHLTSAAASSLPVQVMTTQLQGAAAAGHSSALASMAMVTAALESAWSKDRDADLDRAARAKATSPTQWFVADDASKHTRYFVIQGSETIDHWKVNVTFDPVTFEDPAWGVSVHRGIYAAAQALYDRFLPMGPSASAGSGLLSKLGLGLGAVRNVVMHRDIVPRAFACDYTLVADLLARVSSSFRNHTCLHAQHRKVMYYYLGRVMVLQPDASLRFVHSEEAQHPLLPQGCGLYTLRAPGTAAAGVSKLARTLSWEATQRLADTVSLASEKLEAAVSNIQPAAGLFGRAKQKALPAIPKSPPVASLTDAVMELLNSPHPLEILGNVKSYGHDGAISRFHNPDNYSRALAGVLRAHKAAAASRRSFKESASNAVRLGWELFNQEDDFSFPPPSLNWHGELQSMGDKLTPGPNVFTGLGLLSSATLTATLWQ</sequence>
<accession>A0AAW1Q3T4</accession>
<evidence type="ECO:0000313" key="1">
    <source>
        <dbReference type="EMBL" id="KAK9814859.1"/>
    </source>
</evidence>
<protein>
    <submittedName>
        <fullName evidence="1">Uncharacterized protein</fullName>
    </submittedName>
</protein>
<dbReference type="GO" id="GO:0008970">
    <property type="term" value="F:phospholipase A1 activity"/>
    <property type="evidence" value="ECO:0007669"/>
    <property type="project" value="InterPro"/>
</dbReference>
<dbReference type="SUPFAM" id="SSF53474">
    <property type="entry name" value="alpha/beta-Hydrolases"/>
    <property type="match status" value="1"/>
</dbReference>
<reference evidence="1 2" key="1">
    <citation type="journal article" date="2024" name="Nat. Commun.">
        <title>Phylogenomics reveals the evolutionary origins of lichenization in chlorophyte algae.</title>
        <authorList>
            <person name="Puginier C."/>
            <person name="Libourel C."/>
            <person name="Otte J."/>
            <person name="Skaloud P."/>
            <person name="Haon M."/>
            <person name="Grisel S."/>
            <person name="Petersen M."/>
            <person name="Berrin J.G."/>
            <person name="Delaux P.M."/>
            <person name="Dal Grande F."/>
            <person name="Keller J."/>
        </authorList>
    </citation>
    <scope>NUCLEOTIDE SEQUENCE [LARGE SCALE GENOMIC DNA]</scope>
    <source>
        <strain evidence="1 2">SAG 2036</strain>
    </source>
</reference>
<dbReference type="Gene3D" id="3.40.50.1820">
    <property type="entry name" value="alpha/beta hydrolase"/>
    <property type="match status" value="1"/>
</dbReference>
<comment type="caution">
    <text evidence="1">The sequence shown here is derived from an EMBL/GenBank/DDBJ whole genome shotgun (WGS) entry which is preliminary data.</text>
</comment>
<dbReference type="PANTHER" id="PTHR46483:SF4">
    <property type="entry name" value="PHOSPHOLIPASE A1 PLIP2, CHLOROPLASTIC"/>
    <property type="match status" value="1"/>
</dbReference>
<name>A0AAW1Q3T4_9CHLO</name>